<gene>
    <name evidence="2" type="ORF">MGA5115_00678</name>
    <name evidence="3" type="ORF">MGA5116_00896</name>
</gene>
<evidence type="ECO:0000313" key="4">
    <source>
        <dbReference type="Proteomes" id="UP000092840"/>
    </source>
</evidence>
<dbReference type="RefSeq" id="WP_067031873.1">
    <property type="nucleotide sequence ID" value="NZ_FLRA01000003.1"/>
</dbReference>
<dbReference type="Proteomes" id="UP000092871">
    <property type="component" value="Unassembled WGS sequence"/>
</dbReference>
<dbReference type="EMBL" id="FLRA01000003">
    <property type="protein sequence ID" value="SBT16597.1"/>
    <property type="molecule type" value="Genomic_DNA"/>
</dbReference>
<dbReference type="SUPFAM" id="SSF159594">
    <property type="entry name" value="XCC0632-like"/>
    <property type="match status" value="1"/>
</dbReference>
<name>A0A1C3JNH2_9GAMM</name>
<dbReference type="OrthoDB" id="6198336at2"/>
<feature type="domain" description="ABC-type transport auxiliary lipoprotein component" evidence="1">
    <location>
        <begin position="27"/>
        <end position="172"/>
    </location>
</feature>
<protein>
    <recommendedName>
        <fullName evidence="1">ABC-type transport auxiliary lipoprotein component domain-containing protein</fullName>
    </recommendedName>
</protein>
<evidence type="ECO:0000313" key="3">
    <source>
        <dbReference type="EMBL" id="SBT20313.1"/>
    </source>
</evidence>
<dbReference type="PROSITE" id="PS51257">
    <property type="entry name" value="PROKAR_LIPOPROTEIN"/>
    <property type="match status" value="1"/>
</dbReference>
<evidence type="ECO:0000259" key="1">
    <source>
        <dbReference type="Pfam" id="PF03886"/>
    </source>
</evidence>
<evidence type="ECO:0000313" key="2">
    <source>
        <dbReference type="EMBL" id="SBT16597.1"/>
    </source>
</evidence>
<dbReference type="Gene3D" id="3.40.50.10610">
    <property type="entry name" value="ABC-type transport auxiliary lipoprotein component"/>
    <property type="match status" value="1"/>
</dbReference>
<reference evidence="3 4" key="1">
    <citation type="submission" date="2016-06" db="EMBL/GenBank/DDBJ databases">
        <authorList>
            <person name="Rodrigo-Torres L."/>
            <person name="Arahal D.R."/>
        </authorList>
    </citation>
    <scope>NUCLEOTIDE SEQUENCE [LARGE SCALE GENOMIC DNA]</scope>
    <source>
        <strain evidence="3 4">CECT 5116</strain>
    </source>
</reference>
<dbReference type="Proteomes" id="UP000092840">
    <property type="component" value="Unassembled WGS sequence"/>
</dbReference>
<dbReference type="InterPro" id="IPR005586">
    <property type="entry name" value="ABC_trans_aux"/>
</dbReference>
<accession>A0A1C3JNH2</accession>
<dbReference type="AlphaFoldDB" id="A0A1C3JNH2"/>
<dbReference type="Pfam" id="PF03886">
    <property type="entry name" value="ABC_trans_aux"/>
    <property type="match status" value="1"/>
</dbReference>
<keyword evidence="4" id="KW-1185">Reference proteome</keyword>
<evidence type="ECO:0000313" key="5">
    <source>
        <dbReference type="Proteomes" id="UP000092871"/>
    </source>
</evidence>
<proteinExistence type="predicted"/>
<sequence length="193" mass="20989">MKIVIGLLSALLLSGCATTTLELPKYYVLSGAPSTSAVQDELSTQVTLDNIALADYLRTSNMVLQVSDHELFFSTNHLWAEPLKVGIEKALSRHVSLTTVGETSPIHLDLVIDYFHVIDQDSVILAGDFALKEDGKPLKKQRFSLSEPLNSSGYHYSVSVMSELVDRLGSDISKQIEEYKSASIGGSTVIGSQ</sequence>
<organism evidence="2 5">
    <name type="scientific">Marinomonas gallaica</name>
    <dbReference type="NCBI Taxonomy" id="1806667"/>
    <lineage>
        <taxon>Bacteria</taxon>
        <taxon>Pseudomonadati</taxon>
        <taxon>Pseudomonadota</taxon>
        <taxon>Gammaproteobacteria</taxon>
        <taxon>Oceanospirillales</taxon>
        <taxon>Oceanospirillaceae</taxon>
        <taxon>Marinomonas</taxon>
    </lineage>
</organism>
<dbReference type="EMBL" id="FLRB01000006">
    <property type="protein sequence ID" value="SBT20313.1"/>
    <property type="molecule type" value="Genomic_DNA"/>
</dbReference>
<reference evidence="2 5" key="2">
    <citation type="submission" date="2016-06" db="EMBL/GenBank/DDBJ databases">
        <authorList>
            <person name="Kjaerup R.B."/>
            <person name="Dalgaard T.S."/>
            <person name="Juul-Madsen H.R."/>
        </authorList>
    </citation>
    <scope>NUCLEOTIDE SEQUENCE [LARGE SCALE GENOMIC DNA]</scope>
    <source>
        <strain evidence="2 5">CECT 5115</strain>
    </source>
</reference>